<organism evidence="2 3">
    <name type="scientific">Enterococcus durans</name>
    <dbReference type="NCBI Taxonomy" id="53345"/>
    <lineage>
        <taxon>Bacteria</taxon>
        <taxon>Bacillati</taxon>
        <taxon>Bacillota</taxon>
        <taxon>Bacilli</taxon>
        <taxon>Lactobacillales</taxon>
        <taxon>Enterococcaceae</taxon>
        <taxon>Enterococcus</taxon>
    </lineage>
</organism>
<sequence>MKKKQKQKLLNQFRPSLDGIRSQLFHSLEEESLRRYGLPLQVMLDPKNRQILTIGLAGQSNEDTRINVPIDDNFTTVLKRIRSGEKDIFDRFRDNLLIEIVSYWNDQRLKNDEPTAQTVSTPVSDTTVEETNTAKMEEPVKEAEDKPTAESTEKERSTNTTALTFADFSSEVAEYPKFYTEKTEQSVVIYEKAADEPRKLAEISMTAENEFTIEKALERKYKVKLTLIPLIEQFAATAINDR</sequence>
<feature type="region of interest" description="Disordered" evidence="1">
    <location>
        <begin position="113"/>
        <end position="159"/>
    </location>
</feature>
<dbReference type="RefSeq" id="WP_081134435.1">
    <property type="nucleotide sequence ID" value="NZ_CAXSSD010000009.1"/>
</dbReference>
<dbReference type="GeneID" id="56743635"/>
<dbReference type="AlphaFoldDB" id="A0A367CCY3"/>
<feature type="compositionally biased region" description="Basic and acidic residues" evidence="1">
    <location>
        <begin position="135"/>
        <end position="157"/>
    </location>
</feature>
<proteinExistence type="predicted"/>
<protein>
    <submittedName>
        <fullName evidence="2">Uncharacterized protein</fullName>
    </submittedName>
</protein>
<comment type="caution">
    <text evidence="2">The sequence shown here is derived from an EMBL/GenBank/DDBJ whole genome shotgun (WGS) entry which is preliminary data.</text>
</comment>
<evidence type="ECO:0000313" key="2">
    <source>
        <dbReference type="EMBL" id="RCA10242.1"/>
    </source>
</evidence>
<feature type="compositionally biased region" description="Polar residues" evidence="1">
    <location>
        <begin position="114"/>
        <end position="134"/>
    </location>
</feature>
<name>A0A367CCY3_9ENTE</name>
<evidence type="ECO:0000256" key="1">
    <source>
        <dbReference type="SAM" id="MobiDB-lite"/>
    </source>
</evidence>
<gene>
    <name evidence="2" type="ORF">EA71_00992</name>
</gene>
<dbReference type="EMBL" id="LEPB01000004">
    <property type="protein sequence ID" value="RCA10242.1"/>
    <property type="molecule type" value="Genomic_DNA"/>
</dbReference>
<dbReference type="Proteomes" id="UP000252797">
    <property type="component" value="Unassembled WGS sequence"/>
</dbReference>
<accession>A0A367CCY3</accession>
<evidence type="ECO:0000313" key="3">
    <source>
        <dbReference type="Proteomes" id="UP000252797"/>
    </source>
</evidence>
<reference evidence="2 3" key="1">
    <citation type="submission" date="2015-06" db="EMBL/GenBank/DDBJ databases">
        <title>The Genome Sequence of Enterococcus durans 4EA1.</title>
        <authorList>
            <consortium name="The Broad Institute Genomics Platform"/>
            <consortium name="The Broad Institute Genome Sequencing Center for Infectious Disease"/>
            <person name="Earl A.M."/>
            <person name="Van Tyne D."/>
            <person name="Lebreton F."/>
            <person name="Saavedra J.T."/>
            <person name="Gilmore M.S."/>
            <person name="Manson Mcguire A."/>
            <person name="Clock S."/>
            <person name="Crupain M."/>
            <person name="Rangan U."/>
            <person name="Young S."/>
            <person name="Abouelleil A."/>
            <person name="Cao P."/>
            <person name="Chapman S.B."/>
            <person name="Griggs A."/>
            <person name="Priest M."/>
            <person name="Shea T."/>
            <person name="Wortman J."/>
            <person name="Nusbaum C."/>
            <person name="Birren B."/>
        </authorList>
    </citation>
    <scope>NUCLEOTIDE SEQUENCE [LARGE SCALE GENOMIC DNA]</scope>
    <source>
        <strain evidence="2 3">4EA1</strain>
    </source>
</reference>